<evidence type="ECO:0000313" key="5">
    <source>
        <dbReference type="Proteomes" id="UP000187209"/>
    </source>
</evidence>
<comment type="caution">
    <text evidence="4">The sequence shown here is derived from an EMBL/GenBank/DDBJ whole genome shotgun (WGS) entry which is preliminary data.</text>
</comment>
<dbReference type="GO" id="GO:0003743">
    <property type="term" value="F:translation initiation factor activity"/>
    <property type="evidence" value="ECO:0007669"/>
    <property type="project" value="UniProtKB-KW"/>
</dbReference>
<gene>
    <name evidence="4" type="ORF">SteCoe_30848</name>
</gene>
<dbReference type="InterPro" id="IPR016650">
    <property type="entry name" value="eIF3e"/>
</dbReference>
<sequence>MVEQLSKLSQFIEKHLLLLLLGKPCNLQHKITVLSSTKMLDALAEAHTELHNSIPDITKYPVLGNKDSILSELDELERKVKPLLNSKEDLLDTEIHSLKAYAKLQYEVGDYEGCANVLEELRRANERDYWGEIMVSILLGRKEDAQHLIEEFQTNTNDLRDKAWILHLTLFTAFPESPAFFFEIANMTKFSNTIEVACPHLLRYLIAAALVKKPGKLVEIFLNNKSLLKNDPALEAFDELFESYDVEKSIKLLEKFNDEVKKDHFLEGISDKLVLEAKSFLMFCQSKLCKKTQNA</sequence>
<keyword evidence="1" id="KW-0963">Cytoplasm</keyword>
<keyword evidence="2" id="KW-0396">Initiation factor</keyword>
<proteinExistence type="predicted"/>
<protein>
    <submittedName>
        <fullName evidence="4">Uncharacterized protein</fullName>
    </submittedName>
</protein>
<keyword evidence="5" id="KW-1185">Reference proteome</keyword>
<dbReference type="GO" id="GO:0005852">
    <property type="term" value="C:eukaryotic translation initiation factor 3 complex"/>
    <property type="evidence" value="ECO:0007669"/>
    <property type="project" value="InterPro"/>
</dbReference>
<name>A0A1R2B2N9_9CILI</name>
<organism evidence="4 5">
    <name type="scientific">Stentor coeruleus</name>
    <dbReference type="NCBI Taxonomy" id="5963"/>
    <lineage>
        <taxon>Eukaryota</taxon>
        <taxon>Sar</taxon>
        <taxon>Alveolata</taxon>
        <taxon>Ciliophora</taxon>
        <taxon>Postciliodesmatophora</taxon>
        <taxon>Heterotrichea</taxon>
        <taxon>Heterotrichida</taxon>
        <taxon>Stentoridae</taxon>
        <taxon>Stentor</taxon>
    </lineage>
</organism>
<dbReference type="EMBL" id="MPUH01001028">
    <property type="protein sequence ID" value="OMJ71048.1"/>
    <property type="molecule type" value="Genomic_DNA"/>
</dbReference>
<dbReference type="Proteomes" id="UP000187209">
    <property type="component" value="Unassembled WGS sequence"/>
</dbReference>
<evidence type="ECO:0000256" key="1">
    <source>
        <dbReference type="ARBA" id="ARBA00022490"/>
    </source>
</evidence>
<dbReference type="OrthoDB" id="417252at2759"/>
<reference evidence="4 5" key="1">
    <citation type="submission" date="2016-11" db="EMBL/GenBank/DDBJ databases">
        <title>The macronuclear genome of Stentor coeruleus: a giant cell with tiny introns.</title>
        <authorList>
            <person name="Slabodnick M."/>
            <person name="Ruby J.G."/>
            <person name="Reiff S.B."/>
            <person name="Swart E.C."/>
            <person name="Gosai S."/>
            <person name="Prabakaran S."/>
            <person name="Witkowska E."/>
            <person name="Larue G.E."/>
            <person name="Fisher S."/>
            <person name="Freeman R.M."/>
            <person name="Gunawardena J."/>
            <person name="Chu W."/>
            <person name="Stover N.A."/>
            <person name="Gregory B.D."/>
            <person name="Nowacki M."/>
            <person name="Derisi J."/>
            <person name="Roy S.W."/>
            <person name="Marshall W.F."/>
            <person name="Sood P."/>
        </authorList>
    </citation>
    <scope>NUCLEOTIDE SEQUENCE [LARGE SCALE GENOMIC DNA]</scope>
    <source>
        <strain evidence="4">WM001</strain>
    </source>
</reference>
<evidence type="ECO:0000256" key="2">
    <source>
        <dbReference type="ARBA" id="ARBA00022540"/>
    </source>
</evidence>
<dbReference type="PANTHER" id="PTHR10317">
    <property type="entry name" value="EUKARYOTIC TRANSLATION INITIATION FACTOR 3 SUBUNIT E"/>
    <property type="match status" value="1"/>
</dbReference>
<evidence type="ECO:0000313" key="4">
    <source>
        <dbReference type="EMBL" id="OMJ71048.1"/>
    </source>
</evidence>
<evidence type="ECO:0000256" key="3">
    <source>
        <dbReference type="ARBA" id="ARBA00022917"/>
    </source>
</evidence>
<accession>A0A1R2B2N9</accession>
<keyword evidence="3" id="KW-0648">Protein biosynthesis</keyword>
<dbReference type="AlphaFoldDB" id="A0A1R2B2N9"/>